<dbReference type="InterPro" id="IPR008258">
    <property type="entry name" value="Transglycosylase_SLT_dom_1"/>
</dbReference>
<dbReference type="RefSeq" id="WP_070403178.1">
    <property type="nucleotide sequence ID" value="NZ_BJVW01000001.1"/>
</dbReference>
<accession>A0A1D8UVD0</accession>
<dbReference type="Pfam" id="PF01464">
    <property type="entry name" value="SLT"/>
    <property type="match status" value="1"/>
</dbReference>
<dbReference type="AlphaFoldDB" id="A0A1D8UVD0"/>
<dbReference type="GO" id="GO:0008933">
    <property type="term" value="F:peptidoglycan lytic transglycosylase activity"/>
    <property type="evidence" value="ECO:0007669"/>
    <property type="project" value="InterPro"/>
</dbReference>
<dbReference type="InterPro" id="IPR008939">
    <property type="entry name" value="Lytic_TGlycosylase_superhlx_U"/>
</dbReference>
<dbReference type="GO" id="GO:0016020">
    <property type="term" value="C:membrane"/>
    <property type="evidence" value="ECO:0007669"/>
    <property type="project" value="InterPro"/>
</dbReference>
<feature type="chain" id="PRO_5009439125" description="Transglycosylase SLT domain-containing protein" evidence="5">
    <location>
        <begin position="34"/>
        <end position="657"/>
    </location>
</feature>
<proteinExistence type="inferred from homology"/>
<dbReference type="Gene3D" id="1.10.530.10">
    <property type="match status" value="1"/>
</dbReference>
<evidence type="ECO:0000259" key="6">
    <source>
        <dbReference type="Pfam" id="PF01464"/>
    </source>
</evidence>
<dbReference type="SUPFAM" id="SSF53955">
    <property type="entry name" value="Lysozyme-like"/>
    <property type="match status" value="1"/>
</dbReference>
<feature type="compositionally biased region" description="Polar residues" evidence="4">
    <location>
        <begin position="40"/>
        <end position="52"/>
    </location>
</feature>
<comment type="similarity">
    <text evidence="2">Belongs to the virb1 family.</text>
</comment>
<organism evidence="7 8">
    <name type="scientific">Kozakia baliensis</name>
    <dbReference type="NCBI Taxonomy" id="153496"/>
    <lineage>
        <taxon>Bacteria</taxon>
        <taxon>Pseudomonadati</taxon>
        <taxon>Pseudomonadota</taxon>
        <taxon>Alphaproteobacteria</taxon>
        <taxon>Acetobacterales</taxon>
        <taxon>Acetobacteraceae</taxon>
        <taxon>Kozakia</taxon>
    </lineage>
</organism>
<dbReference type="EMBL" id="CP014674">
    <property type="protein sequence ID" value="AOX17606.1"/>
    <property type="molecule type" value="Genomic_DNA"/>
</dbReference>
<dbReference type="KEGG" id="kba:A0U89_11115"/>
<sequence>MRGISYFTPSNSARAVLLSAMLLAGATLTPLRAQGLKSADSATNRENTQNEETAFAVPRQPSYRDPSNGLPHPLSAADVAALRDIFRAQRAGDFESAAARTKTVHDDVLLGDVLADRYLNPAYHPQPAQLQLWLKTYPTLADASALHALLINISPKGSVPPASFPSPLTPSVMAAPTMEDIDPLAHAISRNPLLDKTVNERVSWGVKGAQSAIRLIDATPGMTPLYSAQLHAEIALNMLSTGESDFAFETGRRGFERSDKKLGFAAYVAGLGAWRGGKPAEALPFFESASRAALTPPPLRAAAAFWAARAQKKLGEPGLAASWLHRAAASTGTFYGILAQQALGAHRAGEHEAAGIFTADDELATYDPIPVMGEIDVDAVEATPQGRRLFALLQIGEGARAEALLRRMWPDIMNDNALCHSVQLVAAAAGMHDLSEQIATILAARDGRPAHVTGFPVPHLTPRHGFRMDPALIYALARLESNFDPHASSGAGAHGLMQIRPLTASFVTGPKPSFDSHGVAIINVPPDMIGRLHNPAVNLEIGQLYVMYLASLSEHADEAPSGGDLVRMLASYNAGPGAIAHWEGAAKDDAPARDPLLYMETLPNAETRDYVHHAFTYLWIYADKFGLPAPSLHALAHAEWPRFADERALASERVTFH</sequence>
<dbReference type="PROSITE" id="PS00922">
    <property type="entry name" value="TRANSGLYCOSYLASE"/>
    <property type="match status" value="1"/>
</dbReference>
<evidence type="ECO:0000256" key="2">
    <source>
        <dbReference type="ARBA" id="ARBA00009387"/>
    </source>
</evidence>
<dbReference type="PANTHER" id="PTHR37423">
    <property type="entry name" value="SOLUBLE LYTIC MUREIN TRANSGLYCOSYLASE-RELATED"/>
    <property type="match status" value="1"/>
</dbReference>
<feature type="signal peptide" evidence="5">
    <location>
        <begin position="1"/>
        <end position="33"/>
    </location>
</feature>
<dbReference type="STRING" id="153496.A0U89_11115"/>
<dbReference type="PANTHER" id="PTHR37423:SF2">
    <property type="entry name" value="MEMBRANE-BOUND LYTIC MUREIN TRANSGLYCOSYLASE C"/>
    <property type="match status" value="1"/>
</dbReference>
<dbReference type="GO" id="GO:0004553">
    <property type="term" value="F:hydrolase activity, hydrolyzing O-glycosyl compounds"/>
    <property type="evidence" value="ECO:0007669"/>
    <property type="project" value="InterPro"/>
</dbReference>
<evidence type="ECO:0000313" key="7">
    <source>
        <dbReference type="EMBL" id="AOX17606.1"/>
    </source>
</evidence>
<dbReference type="InterPro" id="IPR023346">
    <property type="entry name" value="Lysozyme-like_dom_sf"/>
</dbReference>
<gene>
    <name evidence="7" type="ORF">A0U89_11115</name>
</gene>
<reference evidence="7 8" key="1">
    <citation type="journal article" date="2016" name="Microb. Cell Fact.">
        <title>Dissection of exopolysaccharide biosynthesis in Kozakia baliensis.</title>
        <authorList>
            <person name="Brandt J.U."/>
            <person name="Jakob F."/>
            <person name="Behr J."/>
            <person name="Geissler A.J."/>
            <person name="Vogel R.F."/>
        </authorList>
    </citation>
    <scope>NUCLEOTIDE SEQUENCE [LARGE SCALE GENOMIC DNA]</scope>
    <source>
        <strain evidence="7 8">DSM 14400</strain>
    </source>
</reference>
<dbReference type="GO" id="GO:0042597">
    <property type="term" value="C:periplasmic space"/>
    <property type="evidence" value="ECO:0007669"/>
    <property type="project" value="InterPro"/>
</dbReference>
<dbReference type="SUPFAM" id="SSF48435">
    <property type="entry name" value="Bacterial muramidases"/>
    <property type="match status" value="1"/>
</dbReference>
<feature type="domain" description="Transglycosylase SLT" evidence="6">
    <location>
        <begin position="466"/>
        <end position="589"/>
    </location>
</feature>
<dbReference type="InterPro" id="IPR000189">
    <property type="entry name" value="Transglyc_AS"/>
</dbReference>
<evidence type="ECO:0000256" key="4">
    <source>
        <dbReference type="SAM" id="MobiDB-lite"/>
    </source>
</evidence>
<dbReference type="Gene3D" id="1.25.20.10">
    <property type="entry name" value="Bacterial muramidases"/>
    <property type="match status" value="1"/>
</dbReference>
<name>A0A1D8UVD0_9PROT</name>
<dbReference type="Proteomes" id="UP000179145">
    <property type="component" value="Chromosome"/>
</dbReference>
<comment type="similarity">
    <text evidence="1">Belongs to the transglycosylase Slt family.</text>
</comment>
<keyword evidence="8" id="KW-1185">Reference proteome</keyword>
<dbReference type="GO" id="GO:0000270">
    <property type="term" value="P:peptidoglycan metabolic process"/>
    <property type="evidence" value="ECO:0007669"/>
    <property type="project" value="InterPro"/>
</dbReference>
<dbReference type="eggNOG" id="COG0741">
    <property type="taxonomic scope" value="Bacteria"/>
</dbReference>
<feature type="region of interest" description="Disordered" evidence="4">
    <location>
        <begin position="37"/>
        <end position="71"/>
    </location>
</feature>
<evidence type="ECO:0000256" key="1">
    <source>
        <dbReference type="ARBA" id="ARBA00007734"/>
    </source>
</evidence>
<evidence type="ECO:0000256" key="3">
    <source>
        <dbReference type="ARBA" id="ARBA00022729"/>
    </source>
</evidence>
<evidence type="ECO:0000256" key="5">
    <source>
        <dbReference type="SAM" id="SignalP"/>
    </source>
</evidence>
<evidence type="ECO:0000313" key="8">
    <source>
        <dbReference type="Proteomes" id="UP000179145"/>
    </source>
</evidence>
<dbReference type="OrthoDB" id="9815002at2"/>
<keyword evidence="3 5" id="KW-0732">Signal</keyword>
<protein>
    <recommendedName>
        <fullName evidence="6">Transglycosylase SLT domain-containing protein</fullName>
    </recommendedName>
</protein>